<proteinExistence type="predicted"/>
<keyword evidence="2" id="KW-0732">Signal</keyword>
<organism evidence="3 4">
    <name type="scientific">Ruminococcus intestinalis</name>
    <dbReference type="NCBI Taxonomy" id="2763066"/>
    <lineage>
        <taxon>Bacteria</taxon>
        <taxon>Bacillati</taxon>
        <taxon>Bacillota</taxon>
        <taxon>Clostridia</taxon>
        <taxon>Eubacteriales</taxon>
        <taxon>Oscillospiraceae</taxon>
        <taxon>Ruminococcus</taxon>
    </lineage>
</organism>
<dbReference type="EMBL" id="JACOPS010000001">
    <property type="protein sequence ID" value="MBC5727316.1"/>
    <property type="molecule type" value="Genomic_DNA"/>
</dbReference>
<evidence type="ECO:0000313" key="3">
    <source>
        <dbReference type="EMBL" id="MBC5727316.1"/>
    </source>
</evidence>
<sequence length="383" mass="40043">MLKKTAVFLVVIAVVFLSQITVFAADTTAKTESTTNDINSIYDTSALYDSLSDDVKQSLENIGINGIDSNELSQISFGEVVNEIVKLAGENSAGPLKAVISLTALLLICSLLSSYKNSLSSELSSSLGIAAVLCATCTAALPVIEVISDMSTVVKTASSFMLAFVPVMVMIMSSTGHAVSGASYYAMMIGAGEGVGQLSSKVIVPFLNMFLGVSVTASVCSESKLTGITSIISKAVKWVLGFVMTVFTAVLSFKQMITTSVDDVSTRAVRFTLNSFIPIVGSALSDAYKTVQGSVNLLKSGLGIFVIVSIAFVFLPIILNSLLWIFTLSAGKLLAEILGINQVKDLLEGVGTVLSTLLAIVLCIMSVYIISTALVLLMGGGGI</sequence>
<evidence type="ECO:0000256" key="1">
    <source>
        <dbReference type="SAM" id="Phobius"/>
    </source>
</evidence>
<gene>
    <name evidence="3" type="ORF">H8R91_01975</name>
</gene>
<feature type="transmembrane region" description="Helical" evidence="1">
    <location>
        <begin position="96"/>
        <end position="115"/>
    </location>
</feature>
<feature type="transmembrane region" description="Helical" evidence="1">
    <location>
        <begin position="353"/>
        <end position="377"/>
    </location>
</feature>
<feature type="transmembrane region" description="Helical" evidence="1">
    <location>
        <begin position="302"/>
        <end position="326"/>
    </location>
</feature>
<evidence type="ECO:0000313" key="4">
    <source>
        <dbReference type="Proteomes" id="UP000636755"/>
    </source>
</evidence>
<keyword evidence="4" id="KW-1185">Reference proteome</keyword>
<feature type="chain" id="PRO_5046068637" description="Stage III sporulation protein AE" evidence="2">
    <location>
        <begin position="25"/>
        <end position="383"/>
    </location>
</feature>
<comment type="caution">
    <text evidence="3">The sequence shown here is derived from an EMBL/GenBank/DDBJ whole genome shotgun (WGS) entry which is preliminary data.</text>
</comment>
<keyword evidence="1" id="KW-0812">Transmembrane</keyword>
<keyword evidence="1" id="KW-1133">Transmembrane helix</keyword>
<evidence type="ECO:0000256" key="2">
    <source>
        <dbReference type="SAM" id="SignalP"/>
    </source>
</evidence>
<reference evidence="3 4" key="1">
    <citation type="submission" date="2020-08" db="EMBL/GenBank/DDBJ databases">
        <title>Genome public.</title>
        <authorList>
            <person name="Liu C."/>
            <person name="Sun Q."/>
        </authorList>
    </citation>
    <scope>NUCLEOTIDE SEQUENCE [LARGE SCALE GENOMIC DNA]</scope>
    <source>
        <strain evidence="3 4">NSJ-71</strain>
    </source>
</reference>
<feature type="signal peptide" evidence="2">
    <location>
        <begin position="1"/>
        <end position="24"/>
    </location>
</feature>
<accession>A0ABR7HIQ1</accession>
<dbReference type="Pfam" id="PF09546">
    <property type="entry name" value="Spore_III_AE"/>
    <property type="match status" value="1"/>
</dbReference>
<feature type="transmembrane region" description="Helical" evidence="1">
    <location>
        <begin position="127"/>
        <end position="148"/>
    </location>
</feature>
<dbReference type="Proteomes" id="UP000636755">
    <property type="component" value="Unassembled WGS sequence"/>
</dbReference>
<feature type="transmembrane region" description="Helical" evidence="1">
    <location>
        <begin position="231"/>
        <end position="253"/>
    </location>
</feature>
<feature type="transmembrane region" description="Helical" evidence="1">
    <location>
        <begin position="160"/>
        <end position="186"/>
    </location>
</feature>
<name>A0ABR7HIQ1_9FIRM</name>
<dbReference type="RefSeq" id="WP_186934654.1">
    <property type="nucleotide sequence ID" value="NZ_JACOPS010000001.1"/>
</dbReference>
<evidence type="ECO:0008006" key="5">
    <source>
        <dbReference type="Google" id="ProtNLM"/>
    </source>
</evidence>
<feature type="transmembrane region" description="Helical" evidence="1">
    <location>
        <begin position="198"/>
        <end position="219"/>
    </location>
</feature>
<protein>
    <recommendedName>
        <fullName evidence="5">Stage III sporulation protein AE</fullName>
    </recommendedName>
</protein>
<dbReference type="InterPro" id="IPR014194">
    <property type="entry name" value="Spore_III_AE"/>
</dbReference>
<keyword evidence="1" id="KW-0472">Membrane</keyword>